<keyword evidence="2 8" id="KW-0645">Protease</keyword>
<evidence type="ECO:0000256" key="6">
    <source>
        <dbReference type="ARBA" id="ARBA00023049"/>
    </source>
</evidence>
<proteinExistence type="predicted"/>
<dbReference type="SUPFAM" id="SSF48452">
    <property type="entry name" value="TPR-like"/>
    <property type="match status" value="1"/>
</dbReference>
<evidence type="ECO:0000313" key="8">
    <source>
        <dbReference type="EMBL" id="TDU32068.1"/>
    </source>
</evidence>
<protein>
    <submittedName>
        <fullName evidence="8">Putative Zn-dependent protease</fullName>
    </submittedName>
</protein>
<dbReference type="PANTHER" id="PTHR22726">
    <property type="entry name" value="METALLOENDOPEPTIDASE OMA1"/>
    <property type="match status" value="1"/>
</dbReference>
<dbReference type="GO" id="GO:0016020">
    <property type="term" value="C:membrane"/>
    <property type="evidence" value="ECO:0007669"/>
    <property type="project" value="TreeGrafter"/>
</dbReference>
<comment type="caution">
    <text evidence="8">The sequence shown here is derived from an EMBL/GenBank/DDBJ whole genome shotgun (WGS) entry which is preliminary data.</text>
</comment>
<keyword evidence="9" id="KW-1185">Reference proteome</keyword>
<dbReference type="Proteomes" id="UP000295341">
    <property type="component" value="Unassembled WGS sequence"/>
</dbReference>
<organism evidence="8 9">
    <name type="scientific">Panacagrimonas perspica</name>
    <dbReference type="NCBI Taxonomy" id="381431"/>
    <lineage>
        <taxon>Bacteria</taxon>
        <taxon>Pseudomonadati</taxon>
        <taxon>Pseudomonadota</taxon>
        <taxon>Gammaproteobacteria</taxon>
        <taxon>Nevskiales</taxon>
        <taxon>Nevskiaceae</taxon>
        <taxon>Panacagrimonas</taxon>
    </lineage>
</organism>
<sequence>MNHSSRPYSKRRKLARAPDFSPMLRTFAPLVVTAGLITSAWGAARAQDTVMSRPPNVVELPESSTHDLDLPQIGNPADTALSPAEEARLGARVVSQLYAYEYLLEDPQITDYLTATGWKLAAASGARPPKLEFFMVKDPRINAFALPGGFMGFNAGLLTASSTESELAGVMAHELAHVTQRHIARSAAESGGVASIATWLAVLAAIIAGSANPDIVLAALAAGQGLAYQRQVSFTRAHELEADRIGIRTLSEAGFNPEGMAAFFQKLEQQSRLYGNGMPEILRTHPVNTTRVSEARARAASMPKNDAPDSIEYGLMKARTQVFASRQPSDAVDAYAALIAAGHDTAPYRYGLAFAQHELGQNDKAMATLKPVLDKYPRQPNVGLLQAAILSDGKDPASGLVAYESTLQANPRFAPAILEYAEALIHAGKPEQAREILVSHEQAFGTRLDTYRLLAQAAREVDNNAEASYQMANYLYLRGDAGGALSQLDAGLRIASLSPQDRARLSARRAEVREALPRNYDPEERVRRRR</sequence>
<evidence type="ECO:0000256" key="3">
    <source>
        <dbReference type="ARBA" id="ARBA00022723"/>
    </source>
</evidence>
<dbReference type="GO" id="GO:0004222">
    <property type="term" value="F:metalloendopeptidase activity"/>
    <property type="evidence" value="ECO:0007669"/>
    <property type="project" value="InterPro"/>
</dbReference>
<accession>A0A4R7PDA9</accession>
<dbReference type="Pfam" id="PF14559">
    <property type="entry name" value="TPR_19"/>
    <property type="match status" value="2"/>
</dbReference>
<evidence type="ECO:0000256" key="5">
    <source>
        <dbReference type="ARBA" id="ARBA00022833"/>
    </source>
</evidence>
<dbReference type="EMBL" id="SOBT01000008">
    <property type="protein sequence ID" value="TDU32068.1"/>
    <property type="molecule type" value="Genomic_DNA"/>
</dbReference>
<keyword evidence="5" id="KW-0862">Zinc</keyword>
<dbReference type="GO" id="GO:0051603">
    <property type="term" value="P:proteolysis involved in protein catabolic process"/>
    <property type="evidence" value="ECO:0007669"/>
    <property type="project" value="TreeGrafter"/>
</dbReference>
<evidence type="ECO:0000256" key="4">
    <source>
        <dbReference type="ARBA" id="ARBA00022801"/>
    </source>
</evidence>
<comment type="cofactor">
    <cofactor evidence="1">
        <name>Zn(2+)</name>
        <dbReference type="ChEBI" id="CHEBI:29105"/>
    </cofactor>
</comment>
<keyword evidence="4" id="KW-0378">Hydrolase</keyword>
<dbReference type="InterPro" id="IPR001915">
    <property type="entry name" value="Peptidase_M48"/>
</dbReference>
<name>A0A4R7PDA9_9GAMM</name>
<keyword evidence="3" id="KW-0479">Metal-binding</keyword>
<dbReference type="Gene3D" id="3.30.2010.10">
    <property type="entry name" value="Metalloproteases ('zincins'), catalytic domain"/>
    <property type="match status" value="1"/>
</dbReference>
<evidence type="ECO:0000259" key="7">
    <source>
        <dbReference type="Pfam" id="PF01435"/>
    </source>
</evidence>
<dbReference type="InterPro" id="IPR011990">
    <property type="entry name" value="TPR-like_helical_dom_sf"/>
</dbReference>
<keyword evidence="6" id="KW-0482">Metalloprotease</keyword>
<evidence type="ECO:0000313" key="9">
    <source>
        <dbReference type="Proteomes" id="UP000295341"/>
    </source>
</evidence>
<dbReference type="Gene3D" id="1.25.40.10">
    <property type="entry name" value="Tetratricopeptide repeat domain"/>
    <property type="match status" value="1"/>
</dbReference>
<dbReference type="GO" id="GO:0046872">
    <property type="term" value="F:metal ion binding"/>
    <property type="evidence" value="ECO:0007669"/>
    <property type="project" value="UniProtKB-KW"/>
</dbReference>
<feature type="domain" description="Peptidase M48" evidence="7">
    <location>
        <begin position="110"/>
        <end position="298"/>
    </location>
</feature>
<dbReference type="PANTHER" id="PTHR22726:SF1">
    <property type="entry name" value="METALLOENDOPEPTIDASE OMA1, MITOCHONDRIAL"/>
    <property type="match status" value="1"/>
</dbReference>
<reference evidence="8 9" key="1">
    <citation type="submission" date="2019-03" db="EMBL/GenBank/DDBJ databases">
        <title>Genomic Encyclopedia of Type Strains, Phase IV (KMG-IV): sequencing the most valuable type-strain genomes for metagenomic binning, comparative biology and taxonomic classification.</title>
        <authorList>
            <person name="Goeker M."/>
        </authorList>
    </citation>
    <scope>NUCLEOTIDE SEQUENCE [LARGE SCALE GENOMIC DNA]</scope>
    <source>
        <strain evidence="8 9">DSM 26377</strain>
    </source>
</reference>
<gene>
    <name evidence="8" type="ORF">DFR24_1456</name>
</gene>
<evidence type="ECO:0000256" key="2">
    <source>
        <dbReference type="ARBA" id="ARBA00022670"/>
    </source>
</evidence>
<dbReference type="AlphaFoldDB" id="A0A4R7PDA9"/>
<evidence type="ECO:0000256" key="1">
    <source>
        <dbReference type="ARBA" id="ARBA00001947"/>
    </source>
</evidence>
<dbReference type="InterPro" id="IPR051156">
    <property type="entry name" value="Mito/Outer_Membr_Metalloprot"/>
</dbReference>
<dbReference type="Pfam" id="PF01435">
    <property type="entry name" value="Peptidase_M48"/>
    <property type="match status" value="1"/>
</dbReference>